<keyword evidence="3" id="KW-1185">Reference proteome</keyword>
<dbReference type="Proteomes" id="UP000077069">
    <property type="component" value="Unassembled WGS sequence"/>
</dbReference>
<name>A0A177CUL4_9PLEO</name>
<evidence type="ECO:0008006" key="4">
    <source>
        <dbReference type="Google" id="ProtNLM"/>
    </source>
</evidence>
<reference evidence="2 3" key="1">
    <citation type="submission" date="2016-05" db="EMBL/GenBank/DDBJ databases">
        <title>Comparative analysis of secretome profiles of manganese(II)-oxidizing ascomycete fungi.</title>
        <authorList>
            <consortium name="DOE Joint Genome Institute"/>
            <person name="Zeiner C.A."/>
            <person name="Purvine S.O."/>
            <person name="Zink E.M."/>
            <person name="Wu S."/>
            <person name="Pasa-Tolic L."/>
            <person name="Chaput D.L."/>
            <person name="Haridas S."/>
            <person name="Grigoriev I.V."/>
            <person name="Santelli C.M."/>
            <person name="Hansel C.M."/>
        </authorList>
    </citation>
    <scope>NUCLEOTIDE SEQUENCE [LARGE SCALE GENOMIC DNA]</scope>
    <source>
        <strain evidence="2 3">AP3s5-JAC2a</strain>
    </source>
</reference>
<feature type="signal peptide" evidence="1">
    <location>
        <begin position="1"/>
        <end position="16"/>
    </location>
</feature>
<feature type="chain" id="PRO_5008058606" description="Secreted protein" evidence="1">
    <location>
        <begin position="17"/>
        <end position="196"/>
    </location>
</feature>
<keyword evidence="1" id="KW-0732">Signal</keyword>
<evidence type="ECO:0000313" key="3">
    <source>
        <dbReference type="Proteomes" id="UP000077069"/>
    </source>
</evidence>
<organism evidence="2 3">
    <name type="scientific">Paraphaeosphaeria sporulosa</name>
    <dbReference type="NCBI Taxonomy" id="1460663"/>
    <lineage>
        <taxon>Eukaryota</taxon>
        <taxon>Fungi</taxon>
        <taxon>Dikarya</taxon>
        <taxon>Ascomycota</taxon>
        <taxon>Pezizomycotina</taxon>
        <taxon>Dothideomycetes</taxon>
        <taxon>Pleosporomycetidae</taxon>
        <taxon>Pleosporales</taxon>
        <taxon>Massarineae</taxon>
        <taxon>Didymosphaeriaceae</taxon>
        <taxon>Paraphaeosphaeria</taxon>
    </lineage>
</organism>
<dbReference type="InterPro" id="IPR025649">
    <property type="entry name" value="DUF4360"/>
</dbReference>
<protein>
    <recommendedName>
        <fullName evidence="4">Secreted protein</fullName>
    </recommendedName>
</protein>
<dbReference type="AlphaFoldDB" id="A0A177CUL4"/>
<evidence type="ECO:0000256" key="1">
    <source>
        <dbReference type="SAM" id="SignalP"/>
    </source>
</evidence>
<gene>
    <name evidence="2" type="ORF">CC84DRAFT_1213912</name>
</gene>
<dbReference type="EMBL" id="KV441549">
    <property type="protein sequence ID" value="OAG10602.1"/>
    <property type="molecule type" value="Genomic_DNA"/>
</dbReference>
<dbReference type="GeneID" id="28766074"/>
<dbReference type="Pfam" id="PF14273">
    <property type="entry name" value="DUF4360"/>
    <property type="match status" value="1"/>
</dbReference>
<dbReference type="InParanoid" id="A0A177CUL4"/>
<evidence type="ECO:0000313" key="2">
    <source>
        <dbReference type="EMBL" id="OAG10602.1"/>
    </source>
</evidence>
<sequence length="196" mass="20381">MYFKSLAAFLPAVAVALPTTTPIVHRVAKAIVARAPPEANVVLKSVTASGTGCSGNSASFVLGIGDGATVGFDNMIVDSTQIDKTKRCVITLDLQLDSKWKYTINKATNVRGYVENDGGTYKVAYTVGGKTSDVSNSIPSNPSGGNWVDTSTSPGITSAYGGGVANIDILLRLLPAGTQVATATIDSLDIQFEYSK</sequence>
<dbReference type="RefSeq" id="XP_018040967.1">
    <property type="nucleotide sequence ID" value="XM_018182588.1"/>
</dbReference>
<accession>A0A177CUL4</accession>
<dbReference type="OrthoDB" id="3792489at2759"/>
<proteinExistence type="predicted"/>